<dbReference type="PROSITE" id="PS51257">
    <property type="entry name" value="PROKAR_LIPOPROTEIN"/>
    <property type="match status" value="1"/>
</dbReference>
<dbReference type="OrthoDB" id="8547342at2"/>
<evidence type="ECO:0000313" key="1">
    <source>
        <dbReference type="EMBL" id="OCW29983.1"/>
    </source>
</evidence>
<evidence type="ECO:0000313" key="2">
    <source>
        <dbReference type="EMBL" id="PTC23665.1"/>
    </source>
</evidence>
<organism evidence="2 4">
    <name type="scientific">Pseudomonas aylmerensis</name>
    <dbReference type="NCBI Taxonomy" id="1869229"/>
    <lineage>
        <taxon>Bacteria</taxon>
        <taxon>Pseudomonadati</taxon>
        <taxon>Pseudomonadota</taxon>
        <taxon>Gammaproteobacteria</taxon>
        <taxon>Pseudomonadales</taxon>
        <taxon>Pseudomonadaceae</taxon>
        <taxon>Pseudomonas</taxon>
    </lineage>
</organism>
<dbReference type="Proteomes" id="UP000240571">
    <property type="component" value="Unassembled WGS sequence"/>
</dbReference>
<comment type="caution">
    <text evidence="2">The sequence shown here is derived from an EMBL/GenBank/DDBJ whole genome shotgun (WGS) entry which is preliminary data.</text>
</comment>
<reference evidence="1 3" key="1">
    <citation type="submission" date="2016-06" db="EMBL/GenBank/DDBJ databases">
        <title>Draft genome sequence of Pseudomonas sp. S1E40, a novel strain antagonistic activity to fungal plant pathogen.</title>
        <authorList>
            <person name="Tambong J.T."/>
            <person name="Tchagang C."/>
            <person name="Xu R."/>
        </authorList>
    </citation>
    <scope>NUCLEOTIDE SEQUENCE [LARGE SCALE GENOMIC DNA]</scope>
    <source>
        <strain evidence="1 3">S1E40</strain>
    </source>
</reference>
<proteinExistence type="predicted"/>
<dbReference type="Pfam" id="PF07119">
    <property type="entry name" value="DUF1375"/>
    <property type="match status" value="1"/>
</dbReference>
<dbReference type="AlphaFoldDB" id="A0A2T4FJS5"/>
<keyword evidence="3" id="KW-1185">Reference proteome</keyword>
<sequence>MGQKELYVRSTSIVACLAAVLALAGCGTINTVFRPDAVASQNLKDSRSHCENVPRIYSGVIYGFCSLNGEPRPEKSLKDQSVSDAAGNAFPVFTIDFVASGVLDTLVLPYTIYRQNKDGSIEIFR</sequence>
<name>A0A2T4FJS5_9PSED</name>
<dbReference type="InterPro" id="IPR010780">
    <property type="entry name" value="DUF1375"/>
</dbReference>
<reference evidence="2 4" key="2">
    <citation type="submission" date="2018-03" db="EMBL/GenBank/DDBJ databases">
        <title>Diversity of bacteria associated with corn roots inoculated with woodland soils in Canada, and Description of Pseudomonas aylmerense sp. nov.</title>
        <authorList>
            <person name="Tambong J.T."/>
            <person name="Xu R."/>
            <person name="Tchagang C."/>
        </authorList>
    </citation>
    <scope>NUCLEOTIDE SEQUENCE [LARGE SCALE GENOMIC DNA]</scope>
    <source>
        <strain evidence="2 4">S1E44</strain>
    </source>
</reference>
<keyword evidence="2" id="KW-0449">Lipoprotein</keyword>
<dbReference type="Proteomes" id="UP000095081">
    <property type="component" value="Unassembled WGS sequence"/>
</dbReference>
<gene>
    <name evidence="1" type="ORF">BBG20_02775</name>
    <name evidence="2" type="ORF">C9382_30335</name>
</gene>
<accession>A0A2T4FJS5</accession>
<evidence type="ECO:0000313" key="3">
    <source>
        <dbReference type="Proteomes" id="UP000095081"/>
    </source>
</evidence>
<protein>
    <submittedName>
        <fullName evidence="2">YceK/YidQ family lipoprotein</fullName>
    </submittedName>
</protein>
<dbReference type="EMBL" id="PYWW01000058">
    <property type="protein sequence ID" value="PTC23665.1"/>
    <property type="molecule type" value="Genomic_DNA"/>
</dbReference>
<dbReference type="RefSeq" id="WP_065900044.1">
    <property type="nucleotide sequence ID" value="NZ_MAUE01000003.1"/>
</dbReference>
<dbReference type="EMBL" id="MAUE01000003">
    <property type="protein sequence ID" value="OCW29983.1"/>
    <property type="molecule type" value="Genomic_DNA"/>
</dbReference>
<evidence type="ECO:0000313" key="4">
    <source>
        <dbReference type="Proteomes" id="UP000240571"/>
    </source>
</evidence>